<dbReference type="GO" id="GO:0020037">
    <property type="term" value="F:heme binding"/>
    <property type="evidence" value="ECO:0007669"/>
    <property type="project" value="InterPro"/>
</dbReference>
<feature type="transmembrane region" description="Helical" evidence="6">
    <location>
        <begin position="39"/>
        <end position="64"/>
    </location>
</feature>
<dbReference type="GO" id="GO:0017004">
    <property type="term" value="P:cytochrome complex assembly"/>
    <property type="evidence" value="ECO:0007669"/>
    <property type="project" value="UniProtKB-KW"/>
</dbReference>
<comment type="subcellular location">
    <subcellularLocation>
        <location evidence="1">Membrane</location>
        <topology evidence="1">Multi-pass membrane protein</topology>
    </subcellularLocation>
</comment>
<feature type="transmembrane region" description="Helical" evidence="6">
    <location>
        <begin position="255"/>
        <end position="273"/>
    </location>
</feature>
<reference evidence="8 9" key="1">
    <citation type="submission" date="2019-11" db="EMBL/GenBank/DDBJ databases">
        <title>Bacillus lacus genome.</title>
        <authorList>
            <person name="Allen C.J."/>
            <person name="Newman J.D."/>
        </authorList>
    </citation>
    <scope>NUCLEOTIDE SEQUENCE [LARGE SCALE GENOMIC DNA]</scope>
    <source>
        <strain evidence="8 9">KCTC 33946</strain>
    </source>
</reference>
<dbReference type="Pfam" id="PF01578">
    <property type="entry name" value="Cytochrom_C_asm"/>
    <property type="match status" value="2"/>
</dbReference>
<dbReference type="Proteomes" id="UP000448867">
    <property type="component" value="Unassembled WGS sequence"/>
</dbReference>
<feature type="transmembrane region" description="Helical" evidence="6">
    <location>
        <begin position="296"/>
        <end position="322"/>
    </location>
</feature>
<protein>
    <submittedName>
        <fullName evidence="8">C-type cytochrome biogenesis protein CcsB</fullName>
    </submittedName>
</protein>
<evidence type="ECO:0000256" key="1">
    <source>
        <dbReference type="ARBA" id="ARBA00004141"/>
    </source>
</evidence>
<feature type="transmembrane region" description="Helical" evidence="6">
    <location>
        <begin position="172"/>
        <end position="195"/>
    </location>
</feature>
<feature type="transmembrane region" description="Helical" evidence="6">
    <location>
        <begin position="102"/>
        <end position="122"/>
    </location>
</feature>
<evidence type="ECO:0000313" key="8">
    <source>
        <dbReference type="EMBL" id="MRX71048.1"/>
    </source>
</evidence>
<evidence type="ECO:0000313" key="9">
    <source>
        <dbReference type="Proteomes" id="UP000448867"/>
    </source>
</evidence>
<feature type="transmembrane region" description="Helical" evidence="6">
    <location>
        <begin position="362"/>
        <end position="386"/>
    </location>
</feature>
<dbReference type="InterPro" id="IPR017562">
    <property type="entry name" value="Cyt_c_biogenesis_CcsA"/>
</dbReference>
<gene>
    <name evidence="8" type="primary">ccsB</name>
    <name evidence="8" type="ORF">GJU40_02545</name>
</gene>
<evidence type="ECO:0000256" key="3">
    <source>
        <dbReference type="ARBA" id="ARBA00022748"/>
    </source>
</evidence>
<dbReference type="EMBL" id="WKKI01000002">
    <property type="protein sequence ID" value="MRX71048.1"/>
    <property type="molecule type" value="Genomic_DNA"/>
</dbReference>
<dbReference type="RefSeq" id="WP_154306166.1">
    <property type="nucleotide sequence ID" value="NZ_WKKI01000002.1"/>
</dbReference>
<keyword evidence="2 6" id="KW-0812">Transmembrane</keyword>
<feature type="transmembrane region" description="Helical" evidence="6">
    <location>
        <begin position="6"/>
        <end position="27"/>
    </location>
</feature>
<dbReference type="InterPro" id="IPR002541">
    <property type="entry name" value="Cyt_c_assembly"/>
</dbReference>
<evidence type="ECO:0000256" key="2">
    <source>
        <dbReference type="ARBA" id="ARBA00022692"/>
    </source>
</evidence>
<feature type="domain" description="Cytochrome c assembly protein" evidence="7">
    <location>
        <begin position="71"/>
        <end position="192"/>
    </location>
</feature>
<feature type="transmembrane region" description="Helical" evidence="6">
    <location>
        <begin position="334"/>
        <end position="350"/>
    </location>
</feature>
<dbReference type="OrthoDB" id="9814290at2"/>
<evidence type="ECO:0000259" key="7">
    <source>
        <dbReference type="Pfam" id="PF01578"/>
    </source>
</evidence>
<evidence type="ECO:0000256" key="4">
    <source>
        <dbReference type="ARBA" id="ARBA00022989"/>
    </source>
</evidence>
<accession>A0A7X2LXT0</accession>
<dbReference type="NCBIfam" id="TIGR03144">
    <property type="entry name" value="cytochr_II_ccsB"/>
    <property type="match status" value="1"/>
</dbReference>
<keyword evidence="5 6" id="KW-0472">Membrane</keyword>
<keyword evidence="4 6" id="KW-1133">Transmembrane helix</keyword>
<dbReference type="InterPro" id="IPR045062">
    <property type="entry name" value="Cyt_c_biogenesis_CcsA/CcmC"/>
</dbReference>
<comment type="caution">
    <text evidence="8">The sequence shown here is derived from an EMBL/GenBank/DDBJ whole genome shotgun (WGS) entry which is preliminary data.</text>
</comment>
<dbReference type="AlphaFoldDB" id="A0A7X2LXT0"/>
<sequence length="390" mass="43757">MAALSSNLLYAAFFLYLIGTFIFGGSIRDKKDRKNPNNWAKAAIAVTIAGFIAQTGYFITRWIAAGHAPVSNLFEFTTFFGMMLVLAFIIIYFIYKTSVLGLFTLPVALLLIAYASMFPTEISPLIPALKSSWLYIHVTTAALGQALLAISFIAGVLYLLKSVDQSKKSKKTFWLEFVMFVLVATLAFILVTTAFRSMDYQAVYQWTDKNDQSAEMVYTLPAILGPNESQLLTEGRMQPLIELPAIISGRKANTVIWSVLVGLVLYGALRLVLRKRISAAMQPLVRHVRLDLVDEIGYRSVTIGFPVFTLGALIFAMIWAQIAWTRFWGWDPKEVWALITWLFYAAYLHLRLSKGWHGEKSAWLAVIGFAIIMFNLIFVNLVIAGLHSYA</sequence>
<dbReference type="PANTHER" id="PTHR30071">
    <property type="entry name" value="HEME EXPORTER PROTEIN C"/>
    <property type="match status" value="1"/>
</dbReference>
<feature type="transmembrane region" description="Helical" evidence="6">
    <location>
        <begin position="134"/>
        <end position="160"/>
    </location>
</feature>
<dbReference type="GO" id="GO:0005886">
    <property type="term" value="C:plasma membrane"/>
    <property type="evidence" value="ECO:0007669"/>
    <property type="project" value="TreeGrafter"/>
</dbReference>
<proteinExistence type="predicted"/>
<feature type="transmembrane region" description="Helical" evidence="6">
    <location>
        <begin position="76"/>
        <end position="95"/>
    </location>
</feature>
<feature type="domain" description="Cytochrome c assembly protein" evidence="7">
    <location>
        <begin position="265"/>
        <end position="387"/>
    </location>
</feature>
<dbReference type="PANTHER" id="PTHR30071:SF1">
    <property type="entry name" value="CYTOCHROME B_B6 PROTEIN-RELATED"/>
    <property type="match status" value="1"/>
</dbReference>
<name>A0A7X2LXT0_9BACI</name>
<evidence type="ECO:0000256" key="6">
    <source>
        <dbReference type="SAM" id="Phobius"/>
    </source>
</evidence>
<keyword evidence="3" id="KW-0201">Cytochrome c-type biogenesis</keyword>
<keyword evidence="9" id="KW-1185">Reference proteome</keyword>
<organism evidence="8 9">
    <name type="scientific">Metabacillus lacus</name>
    <dbReference type="NCBI Taxonomy" id="1983721"/>
    <lineage>
        <taxon>Bacteria</taxon>
        <taxon>Bacillati</taxon>
        <taxon>Bacillota</taxon>
        <taxon>Bacilli</taxon>
        <taxon>Bacillales</taxon>
        <taxon>Bacillaceae</taxon>
        <taxon>Metabacillus</taxon>
    </lineage>
</organism>
<evidence type="ECO:0000256" key="5">
    <source>
        <dbReference type="ARBA" id="ARBA00023136"/>
    </source>
</evidence>